<gene>
    <name evidence="2" type="ORF">E1269_07360</name>
</gene>
<comment type="caution">
    <text evidence="2">The sequence shown here is derived from an EMBL/GenBank/DDBJ whole genome shotgun (WGS) entry which is preliminary data.</text>
</comment>
<dbReference type="Pfam" id="PF03283">
    <property type="entry name" value="PAE"/>
    <property type="match status" value="1"/>
</dbReference>
<evidence type="ECO:0000313" key="3">
    <source>
        <dbReference type="Proteomes" id="UP000294739"/>
    </source>
</evidence>
<dbReference type="Proteomes" id="UP000294739">
    <property type="component" value="Unassembled WGS sequence"/>
</dbReference>
<dbReference type="GO" id="GO:0016787">
    <property type="term" value="F:hydrolase activity"/>
    <property type="evidence" value="ECO:0007669"/>
    <property type="project" value="InterPro"/>
</dbReference>
<feature type="region of interest" description="Disordered" evidence="1">
    <location>
        <begin position="1"/>
        <end position="41"/>
    </location>
</feature>
<dbReference type="InParanoid" id="A0A4R5DFG6"/>
<dbReference type="OrthoDB" id="9802991at2"/>
<accession>A0A4R5DFG6</accession>
<feature type="compositionally biased region" description="Basic and acidic residues" evidence="1">
    <location>
        <begin position="1"/>
        <end position="36"/>
    </location>
</feature>
<protein>
    <recommendedName>
        <fullName evidence="4">VtpJ-therm</fullName>
    </recommendedName>
</protein>
<proteinExistence type="predicted"/>
<evidence type="ECO:0008006" key="4">
    <source>
        <dbReference type="Google" id="ProtNLM"/>
    </source>
</evidence>
<keyword evidence="3" id="KW-1185">Reference proteome</keyword>
<evidence type="ECO:0000256" key="1">
    <source>
        <dbReference type="SAM" id="MobiDB-lite"/>
    </source>
</evidence>
<name>A0A4R5DFG6_9ACTN</name>
<dbReference type="InterPro" id="IPR004963">
    <property type="entry name" value="PAE/NOTUM"/>
</dbReference>
<sequence>MLNGRDDGAASPSDDNRSSQKDGAPERSGTKGESDWQKIVPGGDCQCADGSEFAFWERHADPTKVVLYLDGGGACVDATSCAFTGEAGENPSYNWSLAGENPDFPGGGILDFDRPDNPFANYSFLYMASCTGDLDLGNITRDYSVELTVEHNGFVNGTAVLDYLAEHYPHARQVVVVGKTGGSVAAPVYGGLVADRLPDAQLTVFGAQSGAFPDLPDFNEAILGDLWGTYGNMPDWKVNKGLTARDWGIPRFWIQAGLHDPDIVMARFDYAYDPHAARGVERMGGDATDLLALIDANEATIEAAGVVQHSYTAPGAEHQILDIDKFYEMEVNGVRLVDWVESLLAGEPVDDVHCEQCGG</sequence>
<evidence type="ECO:0000313" key="2">
    <source>
        <dbReference type="EMBL" id="TDE12702.1"/>
    </source>
</evidence>
<dbReference type="AlphaFoldDB" id="A0A4R5DFG6"/>
<organism evidence="2 3">
    <name type="scientific">Jiangella asiatica</name>
    <dbReference type="NCBI Taxonomy" id="2530372"/>
    <lineage>
        <taxon>Bacteria</taxon>
        <taxon>Bacillati</taxon>
        <taxon>Actinomycetota</taxon>
        <taxon>Actinomycetes</taxon>
        <taxon>Jiangellales</taxon>
        <taxon>Jiangellaceae</taxon>
        <taxon>Jiangella</taxon>
    </lineage>
</organism>
<reference evidence="2 3" key="1">
    <citation type="submission" date="2019-03" db="EMBL/GenBank/DDBJ databases">
        <title>Draft genome sequences of novel Actinobacteria.</title>
        <authorList>
            <person name="Sahin N."/>
            <person name="Ay H."/>
            <person name="Saygin H."/>
        </authorList>
    </citation>
    <scope>NUCLEOTIDE SEQUENCE [LARGE SCALE GENOMIC DNA]</scope>
    <source>
        <strain evidence="2 3">5K138</strain>
    </source>
</reference>
<dbReference type="EMBL" id="SMKZ01000007">
    <property type="protein sequence ID" value="TDE12702.1"/>
    <property type="molecule type" value="Genomic_DNA"/>
</dbReference>